<dbReference type="Gene3D" id="3.40.630.30">
    <property type="match status" value="1"/>
</dbReference>
<dbReference type="EMBL" id="FNPZ01000001">
    <property type="protein sequence ID" value="SDY40597.1"/>
    <property type="molecule type" value="Genomic_DNA"/>
</dbReference>
<sequence>MPVRRATLDDLDAVAPLFDAYREFYGLPGDSGTSAAARAYLGDRMSRGESIVLVASADPGAAAPFDGFTQLYPSFCSLELAPIFVLYDLFVHPDARGRGVATALLDAARQLGLDAGAARLELSTAHTNTSAQRLYESLGWMRDEEYLHYELPLS</sequence>
<evidence type="ECO:0000259" key="3">
    <source>
        <dbReference type="PROSITE" id="PS51186"/>
    </source>
</evidence>
<feature type="domain" description="N-acetyltransferase" evidence="3">
    <location>
        <begin position="1"/>
        <end position="154"/>
    </location>
</feature>
<protein>
    <submittedName>
        <fullName evidence="4">Ribosomal protein S18 acetylase RimI</fullName>
    </submittedName>
</protein>
<dbReference type="InterPro" id="IPR050832">
    <property type="entry name" value="Bact_Acetyltransf"/>
</dbReference>
<dbReference type="STRING" id="381665.SAMN05216554_0223"/>
<proteinExistence type="predicted"/>
<dbReference type="OrthoDB" id="9805924at2"/>
<gene>
    <name evidence="4" type="ORF">SAMN05216554_0223</name>
</gene>
<dbReference type="PANTHER" id="PTHR43877">
    <property type="entry name" value="AMINOALKYLPHOSPHONATE N-ACETYLTRANSFERASE-RELATED-RELATED"/>
    <property type="match status" value="1"/>
</dbReference>
<dbReference type="InterPro" id="IPR016181">
    <property type="entry name" value="Acyl_CoA_acyltransferase"/>
</dbReference>
<reference evidence="4 5" key="1">
    <citation type="submission" date="2016-10" db="EMBL/GenBank/DDBJ databases">
        <authorList>
            <person name="de Groot N.N."/>
        </authorList>
    </citation>
    <scope>NUCLEOTIDE SEQUENCE [LARGE SCALE GENOMIC DNA]</scope>
    <source>
        <strain evidence="4 5">CGMCC 4.3491</strain>
    </source>
</reference>
<evidence type="ECO:0000256" key="1">
    <source>
        <dbReference type="ARBA" id="ARBA00022679"/>
    </source>
</evidence>
<dbReference type="RefSeq" id="WP_092547657.1">
    <property type="nucleotide sequence ID" value="NZ_FNPZ01000001.1"/>
</dbReference>
<keyword evidence="4" id="KW-0687">Ribonucleoprotein</keyword>
<dbReference type="Proteomes" id="UP000198891">
    <property type="component" value="Unassembled WGS sequence"/>
</dbReference>
<evidence type="ECO:0000313" key="5">
    <source>
        <dbReference type="Proteomes" id="UP000198891"/>
    </source>
</evidence>
<dbReference type="CDD" id="cd04301">
    <property type="entry name" value="NAT_SF"/>
    <property type="match status" value="1"/>
</dbReference>
<keyword evidence="4" id="KW-0689">Ribosomal protein</keyword>
<dbReference type="AlphaFoldDB" id="A0A1H3JL34"/>
<name>A0A1H3JL34_9MICO</name>
<dbReference type="PANTHER" id="PTHR43877:SF2">
    <property type="entry name" value="AMINOALKYLPHOSPHONATE N-ACETYLTRANSFERASE-RELATED"/>
    <property type="match status" value="1"/>
</dbReference>
<dbReference type="SUPFAM" id="SSF55729">
    <property type="entry name" value="Acyl-CoA N-acyltransferases (Nat)"/>
    <property type="match status" value="1"/>
</dbReference>
<dbReference type="GO" id="GO:0016747">
    <property type="term" value="F:acyltransferase activity, transferring groups other than amino-acyl groups"/>
    <property type="evidence" value="ECO:0007669"/>
    <property type="project" value="InterPro"/>
</dbReference>
<evidence type="ECO:0000256" key="2">
    <source>
        <dbReference type="ARBA" id="ARBA00023315"/>
    </source>
</evidence>
<evidence type="ECO:0000313" key="4">
    <source>
        <dbReference type="EMBL" id="SDY40597.1"/>
    </source>
</evidence>
<keyword evidence="5" id="KW-1185">Reference proteome</keyword>
<organism evidence="4 5">
    <name type="scientific">Herbiconiux ginsengi</name>
    <dbReference type="NCBI Taxonomy" id="381665"/>
    <lineage>
        <taxon>Bacteria</taxon>
        <taxon>Bacillati</taxon>
        <taxon>Actinomycetota</taxon>
        <taxon>Actinomycetes</taxon>
        <taxon>Micrococcales</taxon>
        <taxon>Microbacteriaceae</taxon>
        <taxon>Herbiconiux</taxon>
    </lineage>
</organism>
<dbReference type="PROSITE" id="PS51186">
    <property type="entry name" value="GNAT"/>
    <property type="match status" value="1"/>
</dbReference>
<keyword evidence="1" id="KW-0808">Transferase</keyword>
<accession>A0A1H3JL34</accession>
<dbReference type="GO" id="GO:0005840">
    <property type="term" value="C:ribosome"/>
    <property type="evidence" value="ECO:0007669"/>
    <property type="project" value="UniProtKB-KW"/>
</dbReference>
<dbReference type="Pfam" id="PF00583">
    <property type="entry name" value="Acetyltransf_1"/>
    <property type="match status" value="1"/>
</dbReference>
<dbReference type="InterPro" id="IPR000182">
    <property type="entry name" value="GNAT_dom"/>
</dbReference>
<keyword evidence="2" id="KW-0012">Acyltransferase</keyword>